<feature type="compositionally biased region" description="Polar residues" evidence="1">
    <location>
        <begin position="109"/>
        <end position="128"/>
    </location>
</feature>
<accession>A0A7J7WQN6</accession>
<protein>
    <submittedName>
        <fullName evidence="2">Uncharacterized protein</fullName>
    </submittedName>
</protein>
<name>A0A7J7WQN6_RHIFE</name>
<feature type="compositionally biased region" description="Low complexity" evidence="1">
    <location>
        <begin position="15"/>
        <end position="24"/>
    </location>
</feature>
<comment type="caution">
    <text evidence="2">The sequence shown here is derived from an EMBL/GenBank/DDBJ whole genome shotgun (WGS) entry which is preliminary data.</text>
</comment>
<feature type="region of interest" description="Disordered" evidence="1">
    <location>
        <begin position="103"/>
        <end position="128"/>
    </location>
</feature>
<feature type="region of interest" description="Disordered" evidence="1">
    <location>
        <begin position="12"/>
        <end position="64"/>
    </location>
</feature>
<gene>
    <name evidence="2" type="ORF">mRhiFer1_008024</name>
</gene>
<dbReference type="AlphaFoldDB" id="A0A7J7WQN6"/>
<reference evidence="2 3" key="1">
    <citation type="journal article" date="2020" name="Nature">
        <title>Six reference-quality genomes reveal evolution of bat adaptations.</title>
        <authorList>
            <person name="Jebb D."/>
            <person name="Huang Z."/>
            <person name="Pippel M."/>
            <person name="Hughes G.M."/>
            <person name="Lavrichenko K."/>
            <person name="Devanna P."/>
            <person name="Winkler S."/>
            <person name="Jermiin L.S."/>
            <person name="Skirmuntt E.C."/>
            <person name="Katzourakis A."/>
            <person name="Burkitt-Gray L."/>
            <person name="Ray D.A."/>
            <person name="Sullivan K.A.M."/>
            <person name="Roscito J.G."/>
            <person name="Kirilenko B.M."/>
            <person name="Davalos L.M."/>
            <person name="Corthals A.P."/>
            <person name="Power M.L."/>
            <person name="Jones G."/>
            <person name="Ransome R.D."/>
            <person name="Dechmann D.K.N."/>
            <person name="Locatelli A.G."/>
            <person name="Puechmaille S.J."/>
            <person name="Fedrigo O."/>
            <person name="Jarvis E.D."/>
            <person name="Hiller M."/>
            <person name="Vernes S.C."/>
            <person name="Myers E.W."/>
            <person name="Teeling E.C."/>
        </authorList>
    </citation>
    <scope>NUCLEOTIDE SEQUENCE [LARGE SCALE GENOMIC DNA]</scope>
    <source>
        <strain evidence="2">MRhiFer1</strain>
        <tissue evidence="2">Lung</tissue>
    </source>
</reference>
<evidence type="ECO:0000313" key="2">
    <source>
        <dbReference type="EMBL" id="KAF6339745.1"/>
    </source>
</evidence>
<evidence type="ECO:0000313" key="3">
    <source>
        <dbReference type="Proteomes" id="UP000585614"/>
    </source>
</evidence>
<dbReference type="Proteomes" id="UP000585614">
    <property type="component" value="Unassembled WGS sequence"/>
</dbReference>
<sequence>MHFYCTDTAALRCQPSSPSTSTPSSSPPPTPRARLTAGAAQPALQGRHRGRGREIPSPDWPPPLLRCQLVPPASVPAHARHLGPQLPSCPSWRSPCISLRDPLGALQHPQASPGKQSTTFSRNIPESS</sequence>
<dbReference type="EMBL" id="JACAGC010000010">
    <property type="protein sequence ID" value="KAF6339745.1"/>
    <property type="molecule type" value="Genomic_DNA"/>
</dbReference>
<organism evidence="2 3">
    <name type="scientific">Rhinolophus ferrumequinum</name>
    <name type="common">Greater horseshoe bat</name>
    <dbReference type="NCBI Taxonomy" id="59479"/>
    <lineage>
        <taxon>Eukaryota</taxon>
        <taxon>Metazoa</taxon>
        <taxon>Chordata</taxon>
        <taxon>Craniata</taxon>
        <taxon>Vertebrata</taxon>
        <taxon>Euteleostomi</taxon>
        <taxon>Mammalia</taxon>
        <taxon>Eutheria</taxon>
        <taxon>Laurasiatheria</taxon>
        <taxon>Chiroptera</taxon>
        <taxon>Yinpterochiroptera</taxon>
        <taxon>Rhinolophoidea</taxon>
        <taxon>Rhinolophidae</taxon>
        <taxon>Rhinolophinae</taxon>
        <taxon>Rhinolophus</taxon>
    </lineage>
</organism>
<evidence type="ECO:0000256" key="1">
    <source>
        <dbReference type="SAM" id="MobiDB-lite"/>
    </source>
</evidence>
<proteinExistence type="predicted"/>